<protein>
    <submittedName>
        <fullName evidence="1">DUF1800 family protein</fullName>
    </submittedName>
</protein>
<dbReference type="EMBL" id="JBHUDD010000051">
    <property type="protein sequence ID" value="MFD1509454.1"/>
    <property type="molecule type" value="Genomic_DNA"/>
</dbReference>
<gene>
    <name evidence="1" type="ORF">ACFTOW_08575</name>
</gene>
<evidence type="ECO:0000313" key="1">
    <source>
        <dbReference type="EMBL" id="MFD1509454.1"/>
    </source>
</evidence>
<accession>A0ABW4EH30</accession>
<keyword evidence="2" id="KW-1185">Reference proteome</keyword>
<dbReference type="Pfam" id="PF08811">
    <property type="entry name" value="DUF1800"/>
    <property type="match status" value="1"/>
</dbReference>
<dbReference type="RefSeq" id="WP_379914653.1">
    <property type="nucleotide sequence ID" value="NZ_JBHUDD010000051.1"/>
</dbReference>
<proteinExistence type="predicted"/>
<sequence>MFDPVLAEIRFGCGLSPMVAAPPSADAMLYRLAGPDAIAARFPVEDFTTFRERMIRAEGFLETRRKNRGTPEAQEARKAQQLERKHARIAQSEWQAQRMLRRVWTDNGLRERLTWFWADHFTAVGKAGTIRRAATPYVEEAIRPHVTGRFADLLRAAVTSPMMLHYLDQHRSIGPNSRRGLNSGGRAGLNENLAREVLELHTLGVEGPYSQDDVRQLAELFTGMYFDGRSGFKFRKDLAEPGAETVLGRSYGGTEGNVADIFAVLDDLATHPATAAHVAQKLAVHFVADRPDPALVAHLTARFAETEGDLMAVTAALLEHPAAWAPGLQNVKQPWEFMTSAARALAVEPDRFDGAEENELRGLLQRPLVLMGQRWETPLGPDGWAEDDSAWITPQGLSARMSWAMTMPARLQRDRLPDPREFVDHALGPNAPEAVVFAAQAAENRREGVGLILSSPAFQRK</sequence>
<name>A0ABW4EH30_9RHOB</name>
<dbReference type="InterPro" id="IPR014917">
    <property type="entry name" value="DUF1800"/>
</dbReference>
<comment type="caution">
    <text evidence="1">The sequence shown here is derived from an EMBL/GenBank/DDBJ whole genome shotgun (WGS) entry which is preliminary data.</text>
</comment>
<reference evidence="2" key="1">
    <citation type="journal article" date="2019" name="Int. J. Syst. Evol. Microbiol.">
        <title>The Global Catalogue of Microorganisms (GCM) 10K type strain sequencing project: providing services to taxonomists for standard genome sequencing and annotation.</title>
        <authorList>
            <consortium name="The Broad Institute Genomics Platform"/>
            <consortium name="The Broad Institute Genome Sequencing Center for Infectious Disease"/>
            <person name="Wu L."/>
            <person name="Ma J."/>
        </authorList>
    </citation>
    <scope>NUCLEOTIDE SEQUENCE [LARGE SCALE GENOMIC DNA]</scope>
    <source>
        <strain evidence="2">CGMCC 1.12477</strain>
    </source>
</reference>
<dbReference type="Proteomes" id="UP001597186">
    <property type="component" value="Unassembled WGS sequence"/>
</dbReference>
<organism evidence="1 2">
    <name type="scientific">Lacimonas salitolerans</name>
    <dbReference type="NCBI Taxonomy" id="1323750"/>
    <lineage>
        <taxon>Bacteria</taxon>
        <taxon>Pseudomonadati</taxon>
        <taxon>Pseudomonadota</taxon>
        <taxon>Alphaproteobacteria</taxon>
        <taxon>Rhodobacterales</taxon>
        <taxon>Paracoccaceae</taxon>
        <taxon>Lacimonas</taxon>
    </lineage>
</organism>
<evidence type="ECO:0000313" key="2">
    <source>
        <dbReference type="Proteomes" id="UP001597186"/>
    </source>
</evidence>